<dbReference type="PANTHER" id="PTHR34228:SF3">
    <property type="entry name" value="PHOSPHOLIPASE A2-LIKE PROTEIN Y52B11A.8"/>
    <property type="match status" value="1"/>
</dbReference>
<accession>A0A8J2MGV6</accession>
<evidence type="ECO:0000256" key="1">
    <source>
        <dbReference type="SAM" id="SignalP"/>
    </source>
</evidence>
<dbReference type="SUPFAM" id="SSF48619">
    <property type="entry name" value="Phospholipase A2, PLA2"/>
    <property type="match status" value="1"/>
</dbReference>
<protein>
    <submittedName>
        <fullName evidence="2">Uncharacterized protein</fullName>
    </submittedName>
</protein>
<dbReference type="OrthoDB" id="5781547at2759"/>
<dbReference type="Proteomes" id="UP000746747">
    <property type="component" value="Unassembled WGS sequence"/>
</dbReference>
<feature type="chain" id="PRO_5035202781" evidence="1">
    <location>
        <begin position="16"/>
        <end position="178"/>
    </location>
</feature>
<sequence>MLLFVGIILINWIHGTCIELRSINFDLSPLQQTMAPQTKSSILPTITVKNITDSDTRPNDTDKKIVSWECGNDHFTKLVSETKVRRNCPRLRKPINQCCINHDDCYSKQLGRKYCDDVFCECLQVATKPSFICNNQGRSFCELVRFFGELAYINAGREEEKKATKITGILQRDDTPKT</sequence>
<dbReference type="AlphaFoldDB" id="A0A8J2MGV6"/>
<reference evidence="2" key="1">
    <citation type="submission" date="2021-09" db="EMBL/GenBank/DDBJ databases">
        <authorList>
            <consortium name="Pathogen Informatics"/>
        </authorList>
    </citation>
    <scope>NUCLEOTIDE SEQUENCE</scope>
</reference>
<feature type="signal peptide" evidence="1">
    <location>
        <begin position="1"/>
        <end position="15"/>
    </location>
</feature>
<proteinExistence type="predicted"/>
<name>A0A8J2MGV6_9BILA</name>
<dbReference type="GO" id="GO:0004623">
    <property type="term" value="F:phospholipase A2 activity"/>
    <property type="evidence" value="ECO:0007669"/>
    <property type="project" value="InterPro"/>
</dbReference>
<dbReference type="GO" id="GO:0006644">
    <property type="term" value="P:phospholipid metabolic process"/>
    <property type="evidence" value="ECO:0007669"/>
    <property type="project" value="InterPro"/>
</dbReference>
<keyword evidence="1" id="KW-0732">Signal</keyword>
<dbReference type="InterPro" id="IPR036444">
    <property type="entry name" value="PLipase_A2_dom_sf"/>
</dbReference>
<comment type="caution">
    <text evidence="2">The sequence shown here is derived from an EMBL/GenBank/DDBJ whole genome shotgun (WGS) entry which is preliminary data.</text>
</comment>
<dbReference type="PANTHER" id="PTHR34228">
    <property type="entry name" value="PROTEIN CBG09474-RELATED"/>
    <property type="match status" value="1"/>
</dbReference>
<evidence type="ECO:0000313" key="2">
    <source>
        <dbReference type="EMBL" id="CAG9529467.1"/>
    </source>
</evidence>
<keyword evidence="3" id="KW-1185">Reference proteome</keyword>
<organism evidence="2 3">
    <name type="scientific">Cercopithifilaria johnstoni</name>
    <dbReference type="NCBI Taxonomy" id="2874296"/>
    <lineage>
        <taxon>Eukaryota</taxon>
        <taxon>Metazoa</taxon>
        <taxon>Ecdysozoa</taxon>
        <taxon>Nematoda</taxon>
        <taxon>Chromadorea</taxon>
        <taxon>Rhabditida</taxon>
        <taxon>Spirurina</taxon>
        <taxon>Spiruromorpha</taxon>
        <taxon>Filarioidea</taxon>
        <taxon>Onchocercidae</taxon>
        <taxon>Cercopithifilaria</taxon>
    </lineage>
</organism>
<gene>
    <name evidence="2" type="ORF">CJOHNSTONI_LOCUS42</name>
</gene>
<dbReference type="GO" id="GO:0050482">
    <property type="term" value="P:arachidonate secretion"/>
    <property type="evidence" value="ECO:0007669"/>
    <property type="project" value="InterPro"/>
</dbReference>
<dbReference type="InterPro" id="IPR053322">
    <property type="entry name" value="PLA2-like"/>
</dbReference>
<dbReference type="EMBL" id="CAKAEH010000006">
    <property type="protein sequence ID" value="CAG9529467.1"/>
    <property type="molecule type" value="Genomic_DNA"/>
</dbReference>
<evidence type="ECO:0000313" key="3">
    <source>
        <dbReference type="Proteomes" id="UP000746747"/>
    </source>
</evidence>